<dbReference type="CDD" id="cd00009">
    <property type="entry name" value="AAA"/>
    <property type="match status" value="1"/>
</dbReference>
<evidence type="ECO:0000256" key="6">
    <source>
        <dbReference type="SAM" id="MobiDB-lite"/>
    </source>
</evidence>
<sequence length="346" mass="37774">MIIRNSKPAVPSSPQPPNHQTVAAGITSSTSPGSYSPGAYAYGVSGAEDIHSSLTALIHTIAPLNVDIVLEGETGTGKDTLARRIHQLSGCSGPLVAVNCAAVPETLAESELFGVVSGAYTGAHRSRAGYLETADKGILFLDEIDSMPLTLQAKMLRVLESRGIERLGSTQFKPVDMRVIVATQTPLHQLVDAGRFRRDLYFRLDTVKIQLPTLRARTEVILPQFQRFMHDAAARLKRPIPGIPARIQEQLLMHGWPGNLRELKAAAERWVLGLSPVPMGSTPHAAPESESCTSLKGRLQRIERFLIQEALQRNDHCIDTVVNELGIPKRTLYHRIKLLNVAARGV</sequence>
<evidence type="ECO:0000313" key="9">
    <source>
        <dbReference type="Proteomes" id="UP001219630"/>
    </source>
</evidence>
<gene>
    <name evidence="8" type="ORF">O1Q98_02720</name>
</gene>
<dbReference type="SUPFAM" id="SSF52540">
    <property type="entry name" value="P-loop containing nucleoside triphosphate hydrolases"/>
    <property type="match status" value="1"/>
</dbReference>
<dbReference type="EMBL" id="CP114280">
    <property type="protein sequence ID" value="WFN56241.1"/>
    <property type="molecule type" value="Genomic_DNA"/>
</dbReference>
<proteinExistence type="predicted"/>
<dbReference type="InterPro" id="IPR009057">
    <property type="entry name" value="Homeodomain-like_sf"/>
</dbReference>
<dbReference type="PROSITE" id="PS50045">
    <property type="entry name" value="SIGMA54_INTERACT_4"/>
    <property type="match status" value="1"/>
</dbReference>
<keyword evidence="3" id="KW-0805">Transcription regulation</keyword>
<organism evidence="8 9">
    <name type="scientific">Dickeya lacustris</name>
    <dbReference type="NCBI Taxonomy" id="2259638"/>
    <lineage>
        <taxon>Bacteria</taxon>
        <taxon>Pseudomonadati</taxon>
        <taxon>Pseudomonadota</taxon>
        <taxon>Gammaproteobacteria</taxon>
        <taxon>Enterobacterales</taxon>
        <taxon>Pectobacteriaceae</taxon>
        <taxon>Dickeya</taxon>
    </lineage>
</organism>
<dbReference type="Pfam" id="PF25601">
    <property type="entry name" value="AAA_lid_14"/>
    <property type="match status" value="1"/>
</dbReference>
<evidence type="ECO:0000256" key="5">
    <source>
        <dbReference type="ARBA" id="ARBA00023163"/>
    </source>
</evidence>
<keyword evidence="9" id="KW-1185">Reference proteome</keyword>
<dbReference type="InterPro" id="IPR025662">
    <property type="entry name" value="Sigma_54_int_dom_ATP-bd_1"/>
</dbReference>
<feature type="domain" description="Sigma-54 factor interaction" evidence="7">
    <location>
        <begin position="44"/>
        <end position="272"/>
    </location>
</feature>
<feature type="region of interest" description="Disordered" evidence="6">
    <location>
        <begin position="1"/>
        <end position="30"/>
    </location>
</feature>
<dbReference type="Proteomes" id="UP001219630">
    <property type="component" value="Chromosome"/>
</dbReference>
<dbReference type="InterPro" id="IPR027417">
    <property type="entry name" value="P-loop_NTPase"/>
</dbReference>
<name>A0ABY8G8G2_9GAMM</name>
<dbReference type="InterPro" id="IPR025943">
    <property type="entry name" value="Sigma_54_int_dom_ATP-bd_2"/>
</dbReference>
<dbReference type="SUPFAM" id="SSF46689">
    <property type="entry name" value="Homeodomain-like"/>
    <property type="match status" value="1"/>
</dbReference>
<keyword evidence="5" id="KW-0804">Transcription</keyword>
<keyword evidence="4" id="KW-0238">DNA-binding</keyword>
<protein>
    <submittedName>
        <fullName evidence="8">Sigma 54-interacting transcriptional regulator</fullName>
    </submittedName>
</protein>
<evidence type="ECO:0000313" key="8">
    <source>
        <dbReference type="EMBL" id="WFN56241.1"/>
    </source>
</evidence>
<dbReference type="RefSeq" id="WP_125259337.1">
    <property type="nucleotide sequence ID" value="NZ_CP114280.1"/>
</dbReference>
<evidence type="ECO:0000259" key="7">
    <source>
        <dbReference type="PROSITE" id="PS50045"/>
    </source>
</evidence>
<dbReference type="PROSITE" id="PS00676">
    <property type="entry name" value="SIGMA54_INTERACT_2"/>
    <property type="match status" value="1"/>
</dbReference>
<dbReference type="SMART" id="SM00382">
    <property type="entry name" value="AAA"/>
    <property type="match status" value="1"/>
</dbReference>
<keyword evidence="2" id="KW-0067">ATP-binding</keyword>
<evidence type="ECO:0000256" key="4">
    <source>
        <dbReference type="ARBA" id="ARBA00023125"/>
    </source>
</evidence>
<evidence type="ECO:0000256" key="1">
    <source>
        <dbReference type="ARBA" id="ARBA00022741"/>
    </source>
</evidence>
<dbReference type="Gene3D" id="1.10.10.60">
    <property type="entry name" value="Homeodomain-like"/>
    <property type="match status" value="1"/>
</dbReference>
<dbReference type="InterPro" id="IPR003593">
    <property type="entry name" value="AAA+_ATPase"/>
</dbReference>
<dbReference type="Gene3D" id="1.10.8.60">
    <property type="match status" value="1"/>
</dbReference>
<dbReference type="InterPro" id="IPR025944">
    <property type="entry name" value="Sigma_54_int_dom_CS"/>
</dbReference>
<keyword evidence="1" id="KW-0547">Nucleotide-binding</keyword>
<dbReference type="InterPro" id="IPR002078">
    <property type="entry name" value="Sigma_54_int"/>
</dbReference>
<dbReference type="PANTHER" id="PTHR32071:SF57">
    <property type="entry name" value="C4-DICARBOXYLATE TRANSPORT TRANSCRIPTIONAL REGULATORY PROTEIN DCTD"/>
    <property type="match status" value="1"/>
</dbReference>
<dbReference type="PROSITE" id="PS00675">
    <property type="entry name" value="SIGMA54_INTERACT_1"/>
    <property type="match status" value="1"/>
</dbReference>
<reference evidence="8 9" key="1">
    <citation type="submission" date="2022-12" db="EMBL/GenBank/DDBJ databases">
        <title>Complete genome sequencing of Dickeya lacustris type strain LMG30899.</title>
        <authorList>
            <person name="Dobhal S."/>
            <person name="Arizala D."/>
            <person name="Arif M."/>
        </authorList>
    </citation>
    <scope>NUCLEOTIDE SEQUENCE [LARGE SCALE GENOMIC DNA]</scope>
    <source>
        <strain evidence="8 9">LMG30899</strain>
    </source>
</reference>
<evidence type="ECO:0000256" key="2">
    <source>
        <dbReference type="ARBA" id="ARBA00022840"/>
    </source>
</evidence>
<dbReference type="Pfam" id="PF00158">
    <property type="entry name" value="Sigma54_activat"/>
    <property type="match status" value="1"/>
</dbReference>
<dbReference type="InterPro" id="IPR058031">
    <property type="entry name" value="AAA_lid_NorR"/>
</dbReference>
<accession>A0ABY8G8G2</accession>
<dbReference type="PROSITE" id="PS00688">
    <property type="entry name" value="SIGMA54_INTERACT_3"/>
    <property type="match status" value="1"/>
</dbReference>
<dbReference type="PANTHER" id="PTHR32071">
    <property type="entry name" value="TRANSCRIPTIONAL REGULATORY PROTEIN"/>
    <property type="match status" value="1"/>
</dbReference>
<dbReference type="Gene3D" id="3.40.50.300">
    <property type="entry name" value="P-loop containing nucleotide triphosphate hydrolases"/>
    <property type="match status" value="1"/>
</dbReference>
<evidence type="ECO:0000256" key="3">
    <source>
        <dbReference type="ARBA" id="ARBA00023015"/>
    </source>
</evidence>